<keyword evidence="2" id="KW-1185">Reference proteome</keyword>
<evidence type="ECO:0000313" key="1">
    <source>
        <dbReference type="EMBL" id="KIZ15660.1"/>
    </source>
</evidence>
<proteinExistence type="predicted"/>
<name>A0A0D7CIG8_9ACTN</name>
<dbReference type="RefSeq" id="WP_030065807.1">
    <property type="nucleotide sequence ID" value="NZ_JRKI01000032.1"/>
</dbReference>
<dbReference type="InterPro" id="IPR046200">
    <property type="entry name" value="DUF6233"/>
</dbReference>
<sequence length="112" mass="12747">MSDTPPLPPDLPRLQAIATYLQLELERVRRRMAEVERWEATRRASARPAVPPEWTLQMDIGADPQPVAVHHGQCTMRSARMRKISRRDAIEALAVGVQPCVLCRPDRELQVD</sequence>
<dbReference type="Pfam" id="PF19746">
    <property type="entry name" value="DUF6233"/>
    <property type="match status" value="1"/>
</dbReference>
<dbReference type="Proteomes" id="UP000032458">
    <property type="component" value="Unassembled WGS sequence"/>
</dbReference>
<dbReference type="AlphaFoldDB" id="A0A0D7CIG8"/>
<dbReference type="EMBL" id="JRKI01000032">
    <property type="protein sequence ID" value="KIZ15660.1"/>
    <property type="molecule type" value="Genomic_DNA"/>
</dbReference>
<dbReference type="PATRIC" id="fig|1240678.4.peg.5374"/>
<organism evidence="1 2">
    <name type="scientific">Streptomyces natalensis ATCC 27448</name>
    <dbReference type="NCBI Taxonomy" id="1240678"/>
    <lineage>
        <taxon>Bacteria</taxon>
        <taxon>Bacillati</taxon>
        <taxon>Actinomycetota</taxon>
        <taxon>Actinomycetes</taxon>
        <taxon>Kitasatosporales</taxon>
        <taxon>Streptomycetaceae</taxon>
        <taxon>Streptomyces</taxon>
    </lineage>
</organism>
<protein>
    <submittedName>
        <fullName evidence="1">Uncharacterized protein</fullName>
    </submittedName>
</protein>
<evidence type="ECO:0000313" key="2">
    <source>
        <dbReference type="Proteomes" id="UP000032458"/>
    </source>
</evidence>
<reference evidence="1 2" key="1">
    <citation type="submission" date="2014-09" db="EMBL/GenBank/DDBJ databases">
        <title>Draft genome sequence of Streptomyces natalensis ATCC 27448, producer of the antifungal pimaricin.</title>
        <authorList>
            <person name="Mendes M.V."/>
            <person name="Beites T."/>
            <person name="Pires S."/>
            <person name="Santos C.L."/>
            <person name="Moradas-Ferreira P."/>
        </authorList>
    </citation>
    <scope>NUCLEOTIDE SEQUENCE [LARGE SCALE GENOMIC DNA]</scope>
    <source>
        <strain evidence="1 2">ATCC 27448</strain>
    </source>
</reference>
<comment type="caution">
    <text evidence="1">The sequence shown here is derived from an EMBL/GenBank/DDBJ whole genome shotgun (WGS) entry which is preliminary data.</text>
</comment>
<gene>
    <name evidence="1" type="ORF">SNA_25270</name>
</gene>
<accession>A0A0D7CIG8</accession>